<evidence type="ECO:0000313" key="2">
    <source>
        <dbReference type="Proteomes" id="UP000626220"/>
    </source>
</evidence>
<evidence type="ECO:0008006" key="3">
    <source>
        <dbReference type="Google" id="ProtNLM"/>
    </source>
</evidence>
<sequence length="116" mass="12200">MKRIVIAALVLTLVAACGGRSHRSHSGSSHVVASSGPILTACLQAGRKGATRQTCGCAQAVADARLSSSDQKLGASFFSNPHRAQEIRQSSSSSHSAFWERWKAFGDEAEKVCKAA</sequence>
<protein>
    <recommendedName>
        <fullName evidence="3">Arginine transporter</fullName>
    </recommendedName>
</protein>
<dbReference type="AlphaFoldDB" id="A0A8J3H3X5"/>
<keyword evidence="2" id="KW-1185">Reference proteome</keyword>
<dbReference type="PROSITE" id="PS51257">
    <property type="entry name" value="PROKAR_LIPOPROTEIN"/>
    <property type="match status" value="1"/>
</dbReference>
<reference evidence="1" key="2">
    <citation type="submission" date="2020-09" db="EMBL/GenBank/DDBJ databases">
        <authorList>
            <person name="Sun Q."/>
            <person name="Kim S."/>
        </authorList>
    </citation>
    <scope>NUCLEOTIDE SEQUENCE</scope>
    <source>
        <strain evidence="1">KCTC 42650</strain>
    </source>
</reference>
<name>A0A8J3H3X5_9RHOB</name>
<organism evidence="1 2">
    <name type="scientific">Seohaeicola zhoushanensis</name>
    <dbReference type="NCBI Taxonomy" id="1569283"/>
    <lineage>
        <taxon>Bacteria</taxon>
        <taxon>Pseudomonadati</taxon>
        <taxon>Pseudomonadota</taxon>
        <taxon>Alphaproteobacteria</taxon>
        <taxon>Rhodobacterales</taxon>
        <taxon>Roseobacteraceae</taxon>
        <taxon>Seohaeicola</taxon>
    </lineage>
</organism>
<gene>
    <name evidence="1" type="ORF">GCM10017056_50800</name>
</gene>
<dbReference type="Proteomes" id="UP000626220">
    <property type="component" value="Unassembled WGS sequence"/>
</dbReference>
<dbReference type="RefSeq" id="WP_189682940.1">
    <property type="nucleotide sequence ID" value="NZ_BNCJ01000036.1"/>
</dbReference>
<reference evidence="1" key="1">
    <citation type="journal article" date="2014" name="Int. J. Syst. Evol. Microbiol.">
        <title>Complete genome sequence of Corynebacterium casei LMG S-19264T (=DSM 44701T), isolated from a smear-ripened cheese.</title>
        <authorList>
            <consortium name="US DOE Joint Genome Institute (JGI-PGF)"/>
            <person name="Walter F."/>
            <person name="Albersmeier A."/>
            <person name="Kalinowski J."/>
            <person name="Ruckert C."/>
        </authorList>
    </citation>
    <scope>NUCLEOTIDE SEQUENCE</scope>
    <source>
        <strain evidence="1">KCTC 42650</strain>
    </source>
</reference>
<proteinExistence type="predicted"/>
<dbReference type="EMBL" id="BNCJ01000036">
    <property type="protein sequence ID" value="GHF73839.1"/>
    <property type="molecule type" value="Genomic_DNA"/>
</dbReference>
<comment type="caution">
    <text evidence="1">The sequence shown here is derived from an EMBL/GenBank/DDBJ whole genome shotgun (WGS) entry which is preliminary data.</text>
</comment>
<accession>A0A8J3H3X5</accession>
<evidence type="ECO:0000313" key="1">
    <source>
        <dbReference type="EMBL" id="GHF73839.1"/>
    </source>
</evidence>